<dbReference type="Proteomes" id="UP000028059">
    <property type="component" value="Unassembled WGS sequence"/>
</dbReference>
<evidence type="ECO:0000313" key="2">
    <source>
        <dbReference type="Proteomes" id="UP000028059"/>
    </source>
</evidence>
<keyword evidence="2" id="KW-1185">Reference proteome</keyword>
<proteinExistence type="predicted"/>
<sequence length="138" mass="16094">MRKNIQNDMFTISTRNINKFFREMEKNPTKYSKSFTKLQQEYINAWKTVINSVISLEREYASNAGFLTDATESSLQTVREMTDASIQAYLQQNMTTLLTVEATKQAFSTFNENTKSFVSLNEEIMEYLMSLFEQKSKC</sequence>
<reference evidence="1 2" key="1">
    <citation type="submission" date="2014-06" db="EMBL/GenBank/DDBJ databases">
        <authorList>
            <person name="Ngugi D.K."/>
            <person name="Blom J."/>
            <person name="Alam I."/>
            <person name="Rashid M."/>
            <person name="Ba Alawi W."/>
            <person name="Zhang G."/>
            <person name="Hikmawan T."/>
            <person name="Guan Y."/>
            <person name="Antunes A."/>
            <person name="Siam R."/>
            <person name="ElDorry H."/>
            <person name="Bajic V."/>
            <person name="Stingl U."/>
        </authorList>
    </citation>
    <scope>NUCLEOTIDE SEQUENCE [LARGE SCALE GENOMIC DNA]</scope>
    <source>
        <strain evidence="1">SCGC AAA799-N04</strain>
    </source>
</reference>
<gene>
    <name evidence="1" type="ORF">AAA799N04_01077</name>
</gene>
<dbReference type="AlphaFoldDB" id="A0A081RML5"/>
<protein>
    <submittedName>
        <fullName evidence="1">Uncharacterized protein</fullName>
    </submittedName>
</protein>
<comment type="caution">
    <text evidence="1">The sequence shown here is derived from an EMBL/GenBank/DDBJ whole genome shotgun (WGS) entry which is preliminary data.</text>
</comment>
<organism evidence="1 2">
    <name type="scientific">Marine Group I thaumarchaeote SCGC AAA799-N04</name>
    <dbReference type="NCBI Taxonomy" id="1502293"/>
    <lineage>
        <taxon>Archaea</taxon>
        <taxon>Nitrososphaerota</taxon>
        <taxon>Marine Group I</taxon>
    </lineage>
</organism>
<name>A0A081RML5_9ARCH</name>
<accession>A0A081RML5</accession>
<evidence type="ECO:0000313" key="1">
    <source>
        <dbReference type="EMBL" id="KEQ56438.1"/>
    </source>
</evidence>
<dbReference type="EMBL" id="JOKN01000018">
    <property type="protein sequence ID" value="KEQ56438.1"/>
    <property type="molecule type" value="Genomic_DNA"/>
</dbReference>